<gene>
    <name evidence="1" type="ORF">QWT69_01545</name>
</gene>
<dbReference type="Proteomes" id="UP001303902">
    <property type="component" value="Chromosome"/>
</dbReference>
<keyword evidence="2" id="KW-1185">Reference proteome</keyword>
<sequence length="61" mass="5926">MNGEMKCGNVRVGGKVGKGGGNHLRVGGKVSQVGGKSVKVGGKVVRGGGKQSSSAISVLSC</sequence>
<dbReference type="EMBL" id="CP129118">
    <property type="protein sequence ID" value="WOV87829.1"/>
    <property type="molecule type" value="Genomic_DNA"/>
</dbReference>
<evidence type="ECO:0000313" key="1">
    <source>
        <dbReference type="EMBL" id="WOV87829.1"/>
    </source>
</evidence>
<dbReference type="RefSeq" id="WP_317968300.1">
    <property type="nucleotide sequence ID" value="NZ_CP129118.1"/>
</dbReference>
<protein>
    <submittedName>
        <fullName evidence="1">Uncharacterized protein</fullName>
    </submittedName>
</protein>
<organism evidence="1 2">
    <name type="scientific">Sporosarcina oncorhynchi</name>
    <dbReference type="NCBI Taxonomy" id="3056444"/>
    <lineage>
        <taxon>Bacteria</taxon>
        <taxon>Bacillati</taxon>
        <taxon>Bacillota</taxon>
        <taxon>Bacilli</taxon>
        <taxon>Bacillales</taxon>
        <taxon>Caryophanaceae</taxon>
        <taxon>Sporosarcina</taxon>
    </lineage>
</organism>
<name>A0ABZ0L8R5_9BACL</name>
<evidence type="ECO:0000313" key="2">
    <source>
        <dbReference type="Proteomes" id="UP001303902"/>
    </source>
</evidence>
<accession>A0ABZ0L8R5</accession>
<reference evidence="1 2" key="1">
    <citation type="submission" date="2023-06" db="EMBL/GenBank/DDBJ databases">
        <title>Sporosarcina sp. nov., isolated from Korean tranditional fermented seafood 'Jeotgal'.</title>
        <authorList>
            <person name="Yang A.I."/>
            <person name="Shin N.-R."/>
        </authorList>
    </citation>
    <scope>NUCLEOTIDE SEQUENCE [LARGE SCALE GENOMIC DNA]</scope>
    <source>
        <strain evidence="1 2">T2O-4</strain>
    </source>
</reference>
<proteinExistence type="predicted"/>